<dbReference type="InterPro" id="IPR013783">
    <property type="entry name" value="Ig-like_fold"/>
</dbReference>
<reference evidence="9" key="1">
    <citation type="journal article" date="2017" name="Nat. Commun.">
        <title>The North American bullfrog draft genome provides insight into hormonal regulation of long noncoding RNA.</title>
        <authorList>
            <person name="Hammond S.A."/>
            <person name="Warren R.L."/>
            <person name="Vandervalk B.P."/>
            <person name="Kucuk E."/>
            <person name="Khan H."/>
            <person name="Gibb E.A."/>
            <person name="Pandoh P."/>
            <person name="Kirk H."/>
            <person name="Zhao Y."/>
            <person name="Jones M."/>
            <person name="Mungall A.J."/>
            <person name="Coope R."/>
            <person name="Pleasance S."/>
            <person name="Moore R.A."/>
            <person name="Holt R.A."/>
            <person name="Round J.M."/>
            <person name="Ohora S."/>
            <person name="Walle B.V."/>
            <person name="Veldhoen N."/>
            <person name="Helbing C.C."/>
            <person name="Birol I."/>
        </authorList>
    </citation>
    <scope>NUCLEOTIDE SEQUENCE [LARGE SCALE GENOMIC DNA]</scope>
</reference>
<feature type="domain" description="Fibronectin type-III" evidence="6">
    <location>
        <begin position="15"/>
        <end position="115"/>
    </location>
</feature>
<evidence type="ECO:0000256" key="3">
    <source>
        <dbReference type="ARBA" id="ARBA00023157"/>
    </source>
</evidence>
<evidence type="ECO:0000259" key="7">
    <source>
        <dbReference type="Pfam" id="PF09294"/>
    </source>
</evidence>
<dbReference type="InterPro" id="IPR015373">
    <property type="entry name" value="Interferon/interleukin_rcp_dom"/>
</dbReference>
<evidence type="ECO:0000256" key="2">
    <source>
        <dbReference type="ARBA" id="ARBA00022729"/>
    </source>
</evidence>
<dbReference type="Gene3D" id="2.60.40.10">
    <property type="entry name" value="Immunoglobulins"/>
    <property type="match status" value="2"/>
</dbReference>
<dbReference type="GO" id="GO:0005886">
    <property type="term" value="C:plasma membrane"/>
    <property type="evidence" value="ECO:0007669"/>
    <property type="project" value="TreeGrafter"/>
</dbReference>
<dbReference type="InterPro" id="IPR036116">
    <property type="entry name" value="FN3_sf"/>
</dbReference>
<dbReference type="InterPro" id="IPR003961">
    <property type="entry name" value="FN3_dom"/>
</dbReference>
<evidence type="ECO:0000313" key="8">
    <source>
        <dbReference type="EMBL" id="PIO28030.1"/>
    </source>
</evidence>
<dbReference type="Proteomes" id="UP000228934">
    <property type="component" value="Unassembled WGS sequence"/>
</dbReference>
<keyword evidence="3" id="KW-1015">Disulfide bond</keyword>
<dbReference type="PANTHER" id="PTHR20859:SF90">
    <property type="entry name" value="INTERLEUKIN-10 RECEPTOR SUBUNIT ALPHA"/>
    <property type="match status" value="1"/>
</dbReference>
<evidence type="ECO:0000256" key="1">
    <source>
        <dbReference type="ARBA" id="ARBA00005399"/>
    </source>
</evidence>
<gene>
    <name evidence="8" type="ORF">AB205_0212290</name>
</gene>
<keyword evidence="5" id="KW-1133">Transmembrane helix</keyword>
<keyword evidence="9" id="KW-1185">Reference proteome</keyword>
<feature type="transmembrane region" description="Helical" evidence="5">
    <location>
        <begin position="235"/>
        <end position="256"/>
    </location>
</feature>
<evidence type="ECO:0000256" key="4">
    <source>
        <dbReference type="ARBA" id="ARBA00023170"/>
    </source>
</evidence>
<dbReference type="Pfam" id="PF09294">
    <property type="entry name" value="Interfer-bind"/>
    <property type="match status" value="1"/>
</dbReference>
<dbReference type="AlphaFoldDB" id="A0A2G9RJF3"/>
<keyword evidence="2" id="KW-0732">Signal</keyword>
<keyword evidence="5" id="KW-0472">Membrane</keyword>
<proteinExistence type="inferred from homology"/>
<dbReference type="EMBL" id="KV940810">
    <property type="protein sequence ID" value="PIO28030.1"/>
    <property type="molecule type" value="Genomic_DNA"/>
</dbReference>
<name>A0A2G9RJF3_AQUCT</name>
<dbReference type="OrthoDB" id="9886749at2759"/>
<organism evidence="8 9">
    <name type="scientific">Aquarana catesbeiana</name>
    <name type="common">American bullfrog</name>
    <name type="synonym">Rana catesbeiana</name>
    <dbReference type="NCBI Taxonomy" id="8400"/>
    <lineage>
        <taxon>Eukaryota</taxon>
        <taxon>Metazoa</taxon>
        <taxon>Chordata</taxon>
        <taxon>Craniata</taxon>
        <taxon>Vertebrata</taxon>
        <taxon>Euteleostomi</taxon>
        <taxon>Amphibia</taxon>
        <taxon>Batrachia</taxon>
        <taxon>Anura</taxon>
        <taxon>Neobatrachia</taxon>
        <taxon>Ranoidea</taxon>
        <taxon>Ranidae</taxon>
        <taxon>Aquarana</taxon>
    </lineage>
</organism>
<dbReference type="GO" id="GO:0004896">
    <property type="term" value="F:cytokine receptor activity"/>
    <property type="evidence" value="ECO:0007669"/>
    <property type="project" value="TreeGrafter"/>
</dbReference>
<accession>A0A2G9RJF3</accession>
<evidence type="ECO:0000259" key="6">
    <source>
        <dbReference type="Pfam" id="PF01108"/>
    </source>
</evidence>
<comment type="similarity">
    <text evidence="1">Belongs to the type II cytokine receptor family.</text>
</comment>
<evidence type="ECO:0000256" key="5">
    <source>
        <dbReference type="SAM" id="Phobius"/>
    </source>
</evidence>
<dbReference type="FunFam" id="2.60.40.10:FF:000348">
    <property type="entry name" value="Interleukin 20 receptor subunit alpha"/>
    <property type="match status" value="1"/>
</dbReference>
<dbReference type="PANTHER" id="PTHR20859">
    <property type="entry name" value="INTERFERON/INTERLEUKIN RECEPTOR"/>
    <property type="match status" value="1"/>
</dbReference>
<dbReference type="Pfam" id="PF01108">
    <property type="entry name" value="Tissue_fac"/>
    <property type="match status" value="1"/>
</dbReference>
<dbReference type="InterPro" id="IPR050650">
    <property type="entry name" value="Type-II_Cytokine-TF_Rcpt"/>
</dbReference>
<feature type="domain" description="Interferon/interleukin receptor" evidence="7">
    <location>
        <begin position="128"/>
        <end position="225"/>
    </location>
</feature>
<protein>
    <submittedName>
        <fullName evidence="8">Interleukin-10 receptor subunit alpha</fullName>
    </submittedName>
</protein>
<keyword evidence="4 8" id="KW-0675">Receptor</keyword>
<sequence length="510" mass="57510">MAKLDLSILGCAPLQIVLIVHLSIFTKGDLLEPPENLHFPPDFFHHILNWSHNRSDSDGILYQVEYLRYGSNWTAVPNCTFIGHHSCDLTVETLPMSAGYYARVRSVLGNQTSEWTRTRRYTFTEVSLPPPSVQVDVDGPSLLVQITLPIVTSNNITRRFEDYFPINRIYHIDIQRTSDNYTVKCSERFHITGLVEGQEYCIQIQPAISSRSNVGEVSSEICIYLPEQGVSNSTLLVVASCILTFVVLLIFVNVFICIYTRGVVKTPITLKSLIQRSWSWMDKPSSSVIETTLHWENHPTENLMPELRDSLMRSSADSGFGSQIFATEISKSSQVLCVGESLSKSKPDITNINTIEEHSCEIKSTKSEDSGISLSTDSQNLINCWDSGDDRDIQTCGASTDIAMVHEGLGYLRQQEPEENTNILESKELESTWQPQIKEYLSQGPQNHQVDFHHQKEFHSLLQPWIQLPEAFQSSIPLTVAYSPFSNKLWDLGVSVLSLGDVEQIMDTRS</sequence>
<dbReference type="SUPFAM" id="SSF49265">
    <property type="entry name" value="Fibronectin type III"/>
    <property type="match status" value="2"/>
</dbReference>
<evidence type="ECO:0000313" key="9">
    <source>
        <dbReference type="Proteomes" id="UP000228934"/>
    </source>
</evidence>
<keyword evidence="5" id="KW-0812">Transmembrane</keyword>